<evidence type="ECO:0000313" key="13">
    <source>
        <dbReference type="Proteomes" id="UP000051096"/>
    </source>
</evidence>
<evidence type="ECO:0000256" key="3">
    <source>
        <dbReference type="ARBA" id="ARBA00022737"/>
    </source>
</evidence>
<dbReference type="GO" id="GO:0050660">
    <property type="term" value="F:flavin adenine dinucleotide binding"/>
    <property type="evidence" value="ECO:0007669"/>
    <property type="project" value="InterPro"/>
</dbReference>
<accession>A0A0S8GIA1</accession>
<dbReference type="InterPro" id="IPR044751">
    <property type="entry name" value="Ion_transp-like_CBS"/>
</dbReference>
<dbReference type="InterPro" id="IPR002550">
    <property type="entry name" value="CNNM"/>
</dbReference>
<dbReference type="InterPro" id="IPR046342">
    <property type="entry name" value="CBS_dom_sf"/>
</dbReference>
<dbReference type="PANTHER" id="PTHR22777:SF17">
    <property type="entry name" value="UPF0053 PROTEIN SLL0260"/>
    <property type="match status" value="1"/>
</dbReference>
<proteinExistence type="predicted"/>
<dbReference type="InterPro" id="IPR036318">
    <property type="entry name" value="FAD-bd_PCMH-like_sf"/>
</dbReference>
<dbReference type="PROSITE" id="PS51846">
    <property type="entry name" value="CNNM"/>
    <property type="match status" value="1"/>
</dbReference>
<evidence type="ECO:0008006" key="14">
    <source>
        <dbReference type="Google" id="ProtNLM"/>
    </source>
</evidence>
<dbReference type="Proteomes" id="UP000051096">
    <property type="component" value="Unassembled WGS sequence"/>
</dbReference>
<keyword evidence="6 8" id="KW-0472">Membrane</keyword>
<dbReference type="SUPFAM" id="SSF56176">
    <property type="entry name" value="FAD-binding/transporter-associated domain-like"/>
    <property type="match status" value="1"/>
</dbReference>
<dbReference type="AlphaFoldDB" id="A0A0S8GIA1"/>
<dbReference type="Pfam" id="PF00571">
    <property type="entry name" value="CBS"/>
    <property type="match status" value="2"/>
</dbReference>
<dbReference type="InterPro" id="IPR000644">
    <property type="entry name" value="CBS_dom"/>
</dbReference>
<dbReference type="Pfam" id="PF03471">
    <property type="entry name" value="CorC_HlyC"/>
    <property type="match status" value="1"/>
</dbReference>
<gene>
    <name evidence="12" type="ORF">AMJ87_03660</name>
</gene>
<dbReference type="PANTHER" id="PTHR22777">
    <property type="entry name" value="HEMOLYSIN-RELATED"/>
    <property type="match status" value="1"/>
</dbReference>
<feature type="transmembrane region" description="Helical" evidence="9">
    <location>
        <begin position="61"/>
        <end position="84"/>
    </location>
</feature>
<dbReference type="Gene3D" id="3.10.580.10">
    <property type="entry name" value="CBS-domain"/>
    <property type="match status" value="1"/>
</dbReference>
<dbReference type="EMBL" id="LJUO01000022">
    <property type="protein sequence ID" value="KPK72787.1"/>
    <property type="molecule type" value="Genomic_DNA"/>
</dbReference>
<protein>
    <recommendedName>
        <fullName evidence="14">Hemolysin</fullName>
    </recommendedName>
</protein>
<dbReference type="FunFam" id="3.10.580.10:FF:000002">
    <property type="entry name" value="Magnesium/cobalt efflux protein CorC"/>
    <property type="match status" value="1"/>
</dbReference>
<reference evidence="12 13" key="1">
    <citation type="journal article" date="2015" name="Microbiome">
        <title>Genomic resolution of linkages in carbon, nitrogen, and sulfur cycling among widespread estuary sediment bacteria.</title>
        <authorList>
            <person name="Baker B.J."/>
            <person name="Lazar C.S."/>
            <person name="Teske A.P."/>
            <person name="Dick G.J."/>
        </authorList>
    </citation>
    <scope>NUCLEOTIDE SEQUENCE [LARGE SCALE GENOMIC DNA]</scope>
    <source>
        <strain evidence="12">SM23_60</strain>
    </source>
</reference>
<dbReference type="CDD" id="cd04590">
    <property type="entry name" value="CBS_pair_CorC_HlyC_assoc"/>
    <property type="match status" value="1"/>
</dbReference>
<evidence type="ECO:0000313" key="12">
    <source>
        <dbReference type="EMBL" id="KPK72787.1"/>
    </source>
</evidence>
<comment type="caution">
    <text evidence="12">The sequence shown here is derived from an EMBL/GenBank/DDBJ whole genome shotgun (WGS) entry which is preliminary data.</text>
</comment>
<organism evidence="12 13">
    <name type="scientific">candidate division WOR_3 bacterium SM23_60</name>
    <dbReference type="NCBI Taxonomy" id="1703780"/>
    <lineage>
        <taxon>Bacteria</taxon>
        <taxon>Bacteria division WOR-3</taxon>
    </lineage>
</organism>
<keyword evidence="3" id="KW-0677">Repeat</keyword>
<feature type="domain" description="CBS" evidence="10">
    <location>
        <begin position="275"/>
        <end position="332"/>
    </location>
</feature>
<keyword evidence="5 7" id="KW-0129">CBS domain</keyword>
<evidence type="ECO:0000256" key="5">
    <source>
        <dbReference type="ARBA" id="ARBA00023122"/>
    </source>
</evidence>
<evidence type="ECO:0000256" key="2">
    <source>
        <dbReference type="ARBA" id="ARBA00022692"/>
    </source>
</evidence>
<dbReference type="GO" id="GO:0016020">
    <property type="term" value="C:membrane"/>
    <property type="evidence" value="ECO:0007669"/>
    <property type="project" value="UniProtKB-SubCell"/>
</dbReference>
<keyword evidence="2 8" id="KW-0812">Transmembrane</keyword>
<keyword evidence="4 8" id="KW-1133">Transmembrane helix</keyword>
<evidence type="ECO:0000256" key="6">
    <source>
        <dbReference type="ARBA" id="ARBA00023136"/>
    </source>
</evidence>
<feature type="domain" description="CBS" evidence="10">
    <location>
        <begin position="209"/>
        <end position="268"/>
    </location>
</feature>
<evidence type="ECO:0000256" key="1">
    <source>
        <dbReference type="ARBA" id="ARBA00004141"/>
    </source>
</evidence>
<dbReference type="SMART" id="SM01091">
    <property type="entry name" value="CorC_HlyC"/>
    <property type="match status" value="1"/>
</dbReference>
<dbReference type="InterPro" id="IPR016169">
    <property type="entry name" value="FAD-bd_PCMH_sub2"/>
</dbReference>
<evidence type="ECO:0000256" key="8">
    <source>
        <dbReference type="PROSITE-ProRule" id="PRU01193"/>
    </source>
</evidence>
<feature type="domain" description="CNNM transmembrane" evidence="11">
    <location>
        <begin position="1"/>
        <end position="190"/>
    </location>
</feature>
<dbReference type="Pfam" id="PF01595">
    <property type="entry name" value="CNNM"/>
    <property type="match status" value="1"/>
</dbReference>
<evidence type="ECO:0000256" key="7">
    <source>
        <dbReference type="PROSITE-ProRule" id="PRU00703"/>
    </source>
</evidence>
<dbReference type="SMART" id="SM00116">
    <property type="entry name" value="CBS"/>
    <property type="match status" value="2"/>
</dbReference>
<feature type="transmembrane region" description="Helical" evidence="9">
    <location>
        <begin position="96"/>
        <end position="116"/>
    </location>
</feature>
<dbReference type="InterPro" id="IPR005170">
    <property type="entry name" value="Transptr-assoc_dom"/>
</dbReference>
<dbReference type="SUPFAM" id="SSF54631">
    <property type="entry name" value="CBS-domain pair"/>
    <property type="match status" value="1"/>
</dbReference>
<comment type="subcellular location">
    <subcellularLocation>
        <location evidence="1">Membrane</location>
        <topology evidence="1">Multi-pass membrane protein</topology>
    </subcellularLocation>
</comment>
<evidence type="ECO:0000259" key="11">
    <source>
        <dbReference type="PROSITE" id="PS51846"/>
    </source>
</evidence>
<dbReference type="Gene3D" id="3.30.465.10">
    <property type="match status" value="1"/>
</dbReference>
<dbReference type="PROSITE" id="PS51371">
    <property type="entry name" value="CBS"/>
    <property type="match status" value="2"/>
</dbReference>
<name>A0A0S8GIA1_UNCW3</name>
<feature type="transmembrane region" description="Helical" evidence="9">
    <location>
        <begin position="128"/>
        <end position="146"/>
    </location>
</feature>
<sequence>MHNLFVYVLLIIVFLMLSAFFSGMEAAIFSVSRFRIKTLLYEERKGAHTLEKIKREPGKTLAAILLANILVNVGASSVSAIILVHFIEAHQVNTTISFVIQFIIMTSLLLTIGEITPKTIAIANAERLSLQFSGVIALVSMILSPVSKFMAVFTRTIVKRSPEEVEAITDKEIELMLREARRYKVLDEGEESLGFRILRFSKVRVSEIMTPRPRVISIDVNAPIKDAEKIIRQEKHSRICILDEKNNVIGILYAKDLFMSQLQERSDKPVTIRDLMREPYVVPESKHAENLLAEFRKKGIHIGVVVDEFGCFTGIVTLEDILESLYGEIIDEYDERCDMLYEKIAADTYIFHGDISIGELSRILDIGPFAEEAERLSGFIYDYFERIPREDDTIRLAQIEITVDEIHDRIIERVRVKKLRQEIA</sequence>
<evidence type="ECO:0000256" key="9">
    <source>
        <dbReference type="SAM" id="Phobius"/>
    </source>
</evidence>
<feature type="transmembrane region" description="Helical" evidence="9">
    <location>
        <begin position="6"/>
        <end position="29"/>
    </location>
</feature>
<evidence type="ECO:0000256" key="4">
    <source>
        <dbReference type="ARBA" id="ARBA00022989"/>
    </source>
</evidence>
<evidence type="ECO:0000259" key="10">
    <source>
        <dbReference type="PROSITE" id="PS51371"/>
    </source>
</evidence>